<dbReference type="HOGENOM" id="CLU_3335557_0_0_1"/>
<dbReference type="KEGG" id="ani:ANIA_11496"/>
<reference evidence="2" key="2">
    <citation type="journal article" date="2009" name="Fungal Genet. Biol.">
        <title>The 2008 update of the Aspergillus nidulans genome annotation: a community effort.</title>
        <authorList>
            <person name="Wortman J.R."/>
            <person name="Gilsenan J.M."/>
            <person name="Joardar V."/>
            <person name="Deegan J."/>
            <person name="Clutterbuck J."/>
            <person name="Andersen M.R."/>
            <person name="Archer D."/>
            <person name="Bencina M."/>
            <person name="Braus G."/>
            <person name="Coutinho P."/>
            <person name="von Dohren H."/>
            <person name="Doonan J."/>
            <person name="Driessen A.J."/>
            <person name="Durek P."/>
            <person name="Espeso E."/>
            <person name="Fekete E."/>
            <person name="Flipphi M."/>
            <person name="Estrada C.G."/>
            <person name="Geysens S."/>
            <person name="Goldman G."/>
            <person name="de Groot P.W."/>
            <person name="Hansen K."/>
            <person name="Harris S.D."/>
            <person name="Heinekamp T."/>
            <person name="Helmstaedt K."/>
            <person name="Henrissat B."/>
            <person name="Hofmann G."/>
            <person name="Homan T."/>
            <person name="Horio T."/>
            <person name="Horiuchi H."/>
            <person name="James S."/>
            <person name="Jones M."/>
            <person name="Karaffa L."/>
            <person name="Karanyi Z."/>
            <person name="Kato M."/>
            <person name="Keller N."/>
            <person name="Kelly D.E."/>
            <person name="Kiel J.A."/>
            <person name="Kim J.M."/>
            <person name="van der Klei I.J."/>
            <person name="Klis F.M."/>
            <person name="Kovalchuk A."/>
            <person name="Krasevec N."/>
            <person name="Kubicek C.P."/>
            <person name="Liu B."/>
            <person name="Maccabe A."/>
            <person name="Meyer V."/>
            <person name="Mirabito P."/>
            <person name="Miskei M."/>
            <person name="Mos M."/>
            <person name="Mullins J."/>
            <person name="Nelson D.R."/>
            <person name="Nielsen J."/>
            <person name="Oakley B.R."/>
            <person name="Osmani S.A."/>
            <person name="Pakula T."/>
            <person name="Paszewski A."/>
            <person name="Paulsen I."/>
            <person name="Pilsyk S."/>
            <person name="Pocsi I."/>
            <person name="Punt P.J."/>
            <person name="Ram A.F."/>
            <person name="Ren Q."/>
            <person name="Robellet X."/>
            <person name="Robson G."/>
            <person name="Seiboth B."/>
            <person name="van Solingen P."/>
            <person name="Specht T."/>
            <person name="Sun J."/>
            <person name="Taheri-Talesh N."/>
            <person name="Takeshita N."/>
            <person name="Ussery D."/>
            <person name="vanKuyk P.A."/>
            <person name="Visser H."/>
            <person name="van de Vondervoort P.J."/>
            <person name="de Vries R.P."/>
            <person name="Walton J."/>
            <person name="Xiang X."/>
            <person name="Xiong Y."/>
            <person name="Zeng A.P."/>
            <person name="Brandt B.W."/>
            <person name="Cornell M.J."/>
            <person name="van den Hondel C.A."/>
            <person name="Visser J."/>
            <person name="Oliver S.G."/>
            <person name="Turner G."/>
        </authorList>
    </citation>
    <scope>GENOME REANNOTATION</scope>
    <source>
        <strain evidence="2">FGSC A4 / ATCC 38163 / CBS 112.46 / NRRL 194 / M139</strain>
    </source>
</reference>
<name>C8V3D0_EMENI</name>
<evidence type="ECO:0000313" key="1">
    <source>
        <dbReference type="EMBL" id="CBF70457.1"/>
    </source>
</evidence>
<dbReference type="Proteomes" id="UP000000560">
    <property type="component" value="Chromosome I"/>
</dbReference>
<reference evidence="2" key="1">
    <citation type="journal article" date="2005" name="Nature">
        <title>Sequencing of Aspergillus nidulans and comparative analysis with A. fumigatus and A. oryzae.</title>
        <authorList>
            <person name="Galagan J.E."/>
            <person name="Calvo S.E."/>
            <person name="Cuomo C."/>
            <person name="Ma L.J."/>
            <person name="Wortman J.R."/>
            <person name="Batzoglou S."/>
            <person name="Lee S.I."/>
            <person name="Basturkmen M."/>
            <person name="Spevak C.C."/>
            <person name="Clutterbuck J."/>
            <person name="Kapitonov V."/>
            <person name="Jurka J."/>
            <person name="Scazzocchio C."/>
            <person name="Farman M."/>
            <person name="Butler J."/>
            <person name="Purcell S."/>
            <person name="Harris S."/>
            <person name="Braus G.H."/>
            <person name="Draht O."/>
            <person name="Busch S."/>
            <person name="D'Enfert C."/>
            <person name="Bouchier C."/>
            <person name="Goldman G.H."/>
            <person name="Bell-Pedersen D."/>
            <person name="Griffiths-Jones S."/>
            <person name="Doonan J.H."/>
            <person name="Yu J."/>
            <person name="Vienken K."/>
            <person name="Pain A."/>
            <person name="Freitag M."/>
            <person name="Selker E.U."/>
            <person name="Archer D.B."/>
            <person name="Penalva M.A."/>
            <person name="Oakley B.R."/>
            <person name="Momany M."/>
            <person name="Tanaka T."/>
            <person name="Kumagai T."/>
            <person name="Asai K."/>
            <person name="Machida M."/>
            <person name="Nierman W.C."/>
            <person name="Denning D.W."/>
            <person name="Caddick M."/>
            <person name="Hynes M."/>
            <person name="Paoletti M."/>
            <person name="Fischer R."/>
            <person name="Miller B."/>
            <person name="Dyer P."/>
            <person name="Sachs M.S."/>
            <person name="Osmani S.A."/>
            <person name="Birren B.W."/>
        </authorList>
    </citation>
    <scope>NUCLEOTIDE SEQUENCE [LARGE SCALE GENOMIC DNA]</scope>
    <source>
        <strain evidence="2">FGSC A4 / ATCC 38163 / CBS 112.46 / NRRL 194 / M139</strain>
    </source>
</reference>
<keyword evidence="2" id="KW-1185">Reference proteome</keyword>
<dbReference type="InParanoid" id="C8V3D0"/>
<organism evidence="1 2">
    <name type="scientific">Emericella nidulans (strain FGSC A4 / ATCC 38163 / CBS 112.46 / NRRL 194 / M139)</name>
    <name type="common">Aspergillus nidulans</name>
    <dbReference type="NCBI Taxonomy" id="227321"/>
    <lineage>
        <taxon>Eukaryota</taxon>
        <taxon>Fungi</taxon>
        <taxon>Dikarya</taxon>
        <taxon>Ascomycota</taxon>
        <taxon>Pezizomycotina</taxon>
        <taxon>Eurotiomycetes</taxon>
        <taxon>Eurotiomycetidae</taxon>
        <taxon>Eurotiales</taxon>
        <taxon>Aspergillaceae</taxon>
        <taxon>Aspergillus</taxon>
        <taxon>Aspergillus subgen. Nidulantes</taxon>
    </lineage>
</organism>
<accession>C8V3D0</accession>
<dbReference type="AlphaFoldDB" id="C8V3D0"/>
<dbReference type="EMBL" id="BN001301">
    <property type="protein sequence ID" value="CBF70457.1"/>
    <property type="molecule type" value="Genomic_DNA"/>
</dbReference>
<sequence length="38" mass="3932">MSSTRTVRLRSAVESATMEPVTAAGIMYTKAGAGPFQG</sequence>
<protein>
    <submittedName>
        <fullName evidence="1">Uncharacterized protein</fullName>
    </submittedName>
</protein>
<proteinExistence type="predicted"/>
<dbReference type="RefSeq" id="XP_050467035.1">
    <property type="nucleotide sequence ID" value="XM_050612332.1"/>
</dbReference>
<gene>
    <name evidence="1" type="ORF">ANIA_11496</name>
</gene>
<dbReference type="GeneID" id="74897072"/>
<evidence type="ECO:0000313" key="2">
    <source>
        <dbReference type="Proteomes" id="UP000000560"/>
    </source>
</evidence>